<gene>
    <name evidence="2" type="ORF">Daus18300_009245</name>
</gene>
<name>A0ABR3WF20_9PEZI</name>
<accession>A0ABR3WF20</accession>
<keyword evidence="3" id="KW-1185">Reference proteome</keyword>
<feature type="compositionally biased region" description="Polar residues" evidence="1">
    <location>
        <begin position="1"/>
        <end position="12"/>
    </location>
</feature>
<evidence type="ECO:0000313" key="3">
    <source>
        <dbReference type="Proteomes" id="UP001583177"/>
    </source>
</evidence>
<evidence type="ECO:0000313" key="2">
    <source>
        <dbReference type="EMBL" id="KAL1860332.1"/>
    </source>
</evidence>
<dbReference type="Proteomes" id="UP001583177">
    <property type="component" value="Unassembled WGS sequence"/>
</dbReference>
<reference evidence="2 3" key="1">
    <citation type="journal article" date="2024" name="IMA Fungus">
        <title>IMA Genome - F19 : A genome assembly and annotation guide to empower mycologists, including annotated draft genome sequences of Ceratocystis pirilliformis, Diaporthe australafricana, Fusarium ophioides, Paecilomyces lecythidis, and Sporothrix stenoceras.</title>
        <authorList>
            <person name="Aylward J."/>
            <person name="Wilson A.M."/>
            <person name="Visagie C.M."/>
            <person name="Spraker J."/>
            <person name="Barnes I."/>
            <person name="Buitendag C."/>
            <person name="Ceriani C."/>
            <person name="Del Mar Angel L."/>
            <person name="du Plessis D."/>
            <person name="Fuchs T."/>
            <person name="Gasser K."/>
            <person name="Kramer D."/>
            <person name="Li W."/>
            <person name="Munsamy K."/>
            <person name="Piso A."/>
            <person name="Price J.L."/>
            <person name="Sonnekus B."/>
            <person name="Thomas C."/>
            <person name="van der Nest A."/>
            <person name="van Dijk A."/>
            <person name="van Heerden A."/>
            <person name="van Vuuren N."/>
            <person name="Yilmaz N."/>
            <person name="Duong T.A."/>
            <person name="van der Merwe N.A."/>
            <person name="Wingfield M.J."/>
            <person name="Wingfield B.D."/>
        </authorList>
    </citation>
    <scope>NUCLEOTIDE SEQUENCE [LARGE SCALE GENOMIC DNA]</scope>
    <source>
        <strain evidence="2 3">CMW 18300</strain>
    </source>
</reference>
<proteinExistence type="predicted"/>
<feature type="compositionally biased region" description="Basic and acidic residues" evidence="1">
    <location>
        <begin position="32"/>
        <end position="44"/>
    </location>
</feature>
<comment type="caution">
    <text evidence="2">The sequence shown here is derived from an EMBL/GenBank/DDBJ whole genome shotgun (WGS) entry which is preliminary data.</text>
</comment>
<dbReference type="EMBL" id="JAWRVE010000093">
    <property type="protein sequence ID" value="KAL1860332.1"/>
    <property type="molecule type" value="Genomic_DNA"/>
</dbReference>
<protein>
    <submittedName>
        <fullName evidence="2">Uncharacterized protein</fullName>
    </submittedName>
</protein>
<sequence>MSQPQTGTSAKGQTDKSRDAPANTMSQSQTSQDKEVIDRQEQELAKYQPPGTSAKAQTDKSPDAPGKTWEQAAALLIGGTNGQILGDKSLVGGDLRVMVGSYKPPYQPSLDPWLGFRIEIPRADPAATEEAGFGVCYMLDYNNESPAPKTATSLVIRVKFADPQVNVTEGVGDLVNRTGGLAKKLQPQTVSRVRFFLRGPPVIEGFGLPFSNPGHPSEGWLFRDEPIVDGKTFSSIFAQDEFEFIVPRVTATMLKSRLSLKELGPVFDYPWGTEQNWDASFRLAAAPEIAGPAFHPTFSFPDDESSTAVLAQSVFQDFYWLWEASKTIQDMPFAVYFVPVGEDEELHVFYVIVDLPKDYQTGFENAWRFFLRKGSLKLRINDLDFAPAESGSTWEARVMDAAPGIDKLHVHGVMSDDRLVLLARRPASQEWKAFEPKQFKSADVAREALKQGSAH</sequence>
<organism evidence="2 3">
    <name type="scientific">Diaporthe australafricana</name>
    <dbReference type="NCBI Taxonomy" id="127596"/>
    <lineage>
        <taxon>Eukaryota</taxon>
        <taxon>Fungi</taxon>
        <taxon>Dikarya</taxon>
        <taxon>Ascomycota</taxon>
        <taxon>Pezizomycotina</taxon>
        <taxon>Sordariomycetes</taxon>
        <taxon>Sordariomycetidae</taxon>
        <taxon>Diaporthales</taxon>
        <taxon>Diaporthaceae</taxon>
        <taxon>Diaporthe</taxon>
    </lineage>
</organism>
<evidence type="ECO:0000256" key="1">
    <source>
        <dbReference type="SAM" id="MobiDB-lite"/>
    </source>
</evidence>
<feature type="region of interest" description="Disordered" evidence="1">
    <location>
        <begin position="1"/>
        <end position="66"/>
    </location>
</feature>